<dbReference type="RefSeq" id="WP_377306241.1">
    <property type="nucleotide sequence ID" value="NZ_JBHSMK010000009.1"/>
</dbReference>
<dbReference type="Gene3D" id="3.40.50.2020">
    <property type="match status" value="1"/>
</dbReference>
<dbReference type="Pfam" id="PF01738">
    <property type="entry name" value="DLH"/>
    <property type="match status" value="1"/>
</dbReference>
<evidence type="ECO:0000313" key="4">
    <source>
        <dbReference type="EMBL" id="MFC5437643.1"/>
    </source>
</evidence>
<keyword evidence="4" id="KW-0808">Transferase</keyword>
<dbReference type="Proteomes" id="UP001596013">
    <property type="component" value="Unassembled WGS sequence"/>
</dbReference>
<dbReference type="InterPro" id="IPR050261">
    <property type="entry name" value="FrsA_esterase"/>
</dbReference>
<dbReference type="PANTHER" id="PTHR22946">
    <property type="entry name" value="DIENELACTONE HYDROLASE DOMAIN-CONTAINING PROTEIN-RELATED"/>
    <property type="match status" value="1"/>
</dbReference>
<keyword evidence="1" id="KW-0378">Hydrolase</keyword>
<organism evidence="4 5">
    <name type="scientific">Rhodanobacter umsongensis</name>
    <dbReference type="NCBI Taxonomy" id="633153"/>
    <lineage>
        <taxon>Bacteria</taxon>
        <taxon>Pseudomonadati</taxon>
        <taxon>Pseudomonadota</taxon>
        <taxon>Gammaproteobacteria</taxon>
        <taxon>Lysobacterales</taxon>
        <taxon>Rhodanobacteraceae</taxon>
        <taxon>Rhodanobacter</taxon>
    </lineage>
</organism>
<dbReference type="PANTHER" id="PTHR22946:SF9">
    <property type="entry name" value="POLYKETIDE TRANSFERASE AF380"/>
    <property type="match status" value="1"/>
</dbReference>
<keyword evidence="4" id="KW-0328">Glycosyltransferase</keyword>
<accession>A0ABW0JNI5</accession>
<dbReference type="GO" id="GO:0016757">
    <property type="term" value="F:glycosyltransferase activity"/>
    <property type="evidence" value="ECO:0007669"/>
    <property type="project" value="UniProtKB-KW"/>
</dbReference>
<dbReference type="Gene3D" id="3.40.50.1820">
    <property type="entry name" value="alpha/beta hydrolase"/>
    <property type="match status" value="1"/>
</dbReference>
<dbReference type="InterPro" id="IPR029058">
    <property type="entry name" value="AB_hydrolase_fold"/>
</dbReference>
<dbReference type="InterPro" id="IPR002925">
    <property type="entry name" value="Dienelactn_hydro"/>
</dbReference>
<comment type="caution">
    <text evidence="4">The sequence shown here is derived from an EMBL/GenBank/DDBJ whole genome shotgun (WGS) entry which is preliminary data.</text>
</comment>
<dbReference type="Gene3D" id="3.30.1310.20">
    <property type="entry name" value="PRTase-like"/>
    <property type="match status" value="1"/>
</dbReference>
<evidence type="ECO:0000259" key="2">
    <source>
        <dbReference type="Pfam" id="PF00156"/>
    </source>
</evidence>
<reference evidence="5" key="1">
    <citation type="journal article" date="2019" name="Int. J. Syst. Evol. Microbiol.">
        <title>The Global Catalogue of Microorganisms (GCM) 10K type strain sequencing project: providing services to taxonomists for standard genome sequencing and annotation.</title>
        <authorList>
            <consortium name="The Broad Institute Genomics Platform"/>
            <consortium name="The Broad Institute Genome Sequencing Center for Infectious Disease"/>
            <person name="Wu L."/>
            <person name="Ma J."/>
        </authorList>
    </citation>
    <scope>NUCLEOTIDE SEQUENCE [LARGE SCALE GENOMIC DNA]</scope>
    <source>
        <strain evidence="5">JCM 17130</strain>
    </source>
</reference>
<dbReference type="EMBL" id="JBHSMK010000009">
    <property type="protein sequence ID" value="MFC5437643.1"/>
    <property type="molecule type" value="Genomic_DNA"/>
</dbReference>
<dbReference type="InterPro" id="IPR000836">
    <property type="entry name" value="PRTase_dom"/>
</dbReference>
<gene>
    <name evidence="4" type="ORF">ACFPME_13860</name>
</gene>
<proteinExistence type="predicted"/>
<dbReference type="SUPFAM" id="SSF53474">
    <property type="entry name" value="alpha/beta-Hydrolases"/>
    <property type="match status" value="1"/>
</dbReference>
<protein>
    <submittedName>
        <fullName evidence="4">Phosphoribosyltransferase family protein</fullName>
    </submittedName>
</protein>
<dbReference type="Pfam" id="PF00156">
    <property type="entry name" value="Pribosyltran"/>
    <property type="match status" value="1"/>
</dbReference>
<feature type="domain" description="Dienelactone hydrolase" evidence="3">
    <location>
        <begin position="300"/>
        <end position="422"/>
    </location>
</feature>
<feature type="domain" description="Phosphoribosyltransferase" evidence="2">
    <location>
        <begin position="19"/>
        <end position="197"/>
    </location>
</feature>
<evidence type="ECO:0000259" key="3">
    <source>
        <dbReference type="Pfam" id="PF01738"/>
    </source>
</evidence>
<name>A0ABW0JNI5_9GAMM</name>
<dbReference type="CDD" id="cd06223">
    <property type="entry name" value="PRTases_typeI"/>
    <property type="match status" value="1"/>
</dbReference>
<evidence type="ECO:0000256" key="1">
    <source>
        <dbReference type="ARBA" id="ARBA00022801"/>
    </source>
</evidence>
<dbReference type="SUPFAM" id="SSF53271">
    <property type="entry name" value="PRTase-like"/>
    <property type="match status" value="1"/>
</dbReference>
<sequence>MAQPQTDGFLDRTDAGQQLAQALSSLRGQHPLILAIPRGGVPIGRIVADRLDGEFDVVLVRKIGAPGNPEYAIGAIDETGAVLRSGHADFFDVDDDYIKREAAEQLATIRARRQSYSLGHAAIDPAGRIAVVVDDGLATGATMRAALLAVRARKPARLVCAVPVASPRGLQSVADVVDDLVCLSAPDHFRAVGQFYANFPAVDDSEVIRLLVRSPSESPAPVLSEDVRIPVDGLLLDGHLQVPQGAHGLVIFTHGSGSNRRSPRNRLVADAMHAKGLATLLFDLLVEDEASDLSARFDIPRLTARLDAAIRWAAHHSRTQSLPIGLFGASTGAAAALVLAARYPMAIKAVVSRGGRPDLAGHGALAQVQAPTLLIVGGADHEVIALNRSALLVLPCHAELVLVPNATHLFEEEGAIERVAALATSWFVQWMPDQSRDVTAGVP</sequence>
<evidence type="ECO:0000313" key="5">
    <source>
        <dbReference type="Proteomes" id="UP001596013"/>
    </source>
</evidence>
<keyword evidence="5" id="KW-1185">Reference proteome</keyword>
<dbReference type="InterPro" id="IPR029057">
    <property type="entry name" value="PRTase-like"/>
</dbReference>